<sequence>MPSQTARRLVPVATTYYAPNRISGFCASQTEASSDPSVNMTNYSQYDEDEYRLPEGMTRTGYDADTQVYFYRDAQGKVYQGAPGNQYGVLRPATNEPQYPTAASYLAAHKEHYDSSGYPRSPMTASPSQRPIQNSTYSHRSSLIPGIRLVKTHYPSLSPPPSGPSSAASPKPPLSHPPSAKTAKRRGPTLPHQPHQPQTPPSNLRSAL</sequence>
<dbReference type="Proteomes" id="UP000250078">
    <property type="component" value="Unassembled WGS sequence"/>
</dbReference>
<dbReference type="EMBL" id="KV748266">
    <property type="protein sequence ID" value="OCK87174.1"/>
    <property type="molecule type" value="Genomic_DNA"/>
</dbReference>
<gene>
    <name evidence="1" type="ORF">K441DRAFT_701444</name>
</gene>
<evidence type="ECO:0000313" key="1">
    <source>
        <dbReference type="EMBL" id="OCK87174.1"/>
    </source>
</evidence>
<accession>A0ACC8ELP4</accession>
<name>A0ACC8ELP4_9PEZI</name>
<keyword evidence="2" id="KW-1185">Reference proteome</keyword>
<organism evidence="1 2">
    <name type="scientific">Cenococcum geophilum 1.58</name>
    <dbReference type="NCBI Taxonomy" id="794803"/>
    <lineage>
        <taxon>Eukaryota</taxon>
        <taxon>Fungi</taxon>
        <taxon>Dikarya</taxon>
        <taxon>Ascomycota</taxon>
        <taxon>Pezizomycotina</taxon>
        <taxon>Dothideomycetes</taxon>
        <taxon>Pleosporomycetidae</taxon>
        <taxon>Gloniales</taxon>
        <taxon>Gloniaceae</taxon>
        <taxon>Cenococcum</taxon>
    </lineage>
</organism>
<evidence type="ECO:0000313" key="2">
    <source>
        <dbReference type="Proteomes" id="UP000250078"/>
    </source>
</evidence>
<reference evidence="1 2" key="1">
    <citation type="journal article" date="2016" name="Nat. Commun.">
        <title>Ectomycorrhizal ecology is imprinted in the genome of the dominant symbiotic fungus Cenococcum geophilum.</title>
        <authorList>
            <consortium name="DOE Joint Genome Institute"/>
            <person name="Peter M."/>
            <person name="Kohler A."/>
            <person name="Ohm R.A."/>
            <person name="Kuo A."/>
            <person name="Krutzmann J."/>
            <person name="Morin E."/>
            <person name="Arend M."/>
            <person name="Barry K.W."/>
            <person name="Binder M."/>
            <person name="Choi C."/>
            <person name="Clum A."/>
            <person name="Copeland A."/>
            <person name="Grisel N."/>
            <person name="Haridas S."/>
            <person name="Kipfer T."/>
            <person name="LaButti K."/>
            <person name="Lindquist E."/>
            <person name="Lipzen A."/>
            <person name="Maire R."/>
            <person name="Meier B."/>
            <person name="Mihaltcheva S."/>
            <person name="Molinier V."/>
            <person name="Murat C."/>
            <person name="Poggeler S."/>
            <person name="Quandt C.A."/>
            <person name="Sperisen C."/>
            <person name="Tritt A."/>
            <person name="Tisserant E."/>
            <person name="Crous P.W."/>
            <person name="Henrissat B."/>
            <person name="Nehls U."/>
            <person name="Egli S."/>
            <person name="Spatafora J.W."/>
            <person name="Grigoriev I.V."/>
            <person name="Martin F.M."/>
        </authorList>
    </citation>
    <scope>NUCLEOTIDE SEQUENCE [LARGE SCALE GENOMIC DNA]</scope>
    <source>
        <strain evidence="1 2">1.58</strain>
    </source>
</reference>
<proteinExistence type="predicted"/>
<protein>
    <submittedName>
        <fullName evidence="1">Uncharacterized protein</fullName>
    </submittedName>
</protein>